<accession>A0ABV8GUT5</accession>
<evidence type="ECO:0000313" key="2">
    <source>
        <dbReference type="Proteomes" id="UP001595851"/>
    </source>
</evidence>
<name>A0ABV8GUT5_9ACTN</name>
<evidence type="ECO:0008006" key="3">
    <source>
        <dbReference type="Google" id="ProtNLM"/>
    </source>
</evidence>
<sequence>MGVREALSALLTDEAELDLLRRDPDGLGARHGLTAEDLAMLTSVASTGYDVMYRAVRGKFARLVGVCLPGTVAELREQHTARWHEFLDGTVRPAQPVRRALLGEGEQLVAWLAVHGPAALADYAAYELERARLAHEGQALEAVHPAEDPAWQGLVAVSPAARVLRFGHDVTAGTAPSRLPRRAVTVLMLRRQGDRPVVVHRIGGKTANLLALCDGSRTAAQVVVAAGGDPRSTGATLARLQAAHVLRAAPVSQAVPTGRT</sequence>
<keyword evidence="2" id="KW-1185">Reference proteome</keyword>
<gene>
    <name evidence="1" type="ORF">ACFOY2_52950</name>
</gene>
<dbReference type="Proteomes" id="UP001595851">
    <property type="component" value="Unassembled WGS sequence"/>
</dbReference>
<dbReference type="RefSeq" id="WP_379535801.1">
    <property type="nucleotide sequence ID" value="NZ_JBHSBI010000054.1"/>
</dbReference>
<reference evidence="2" key="1">
    <citation type="journal article" date="2019" name="Int. J. Syst. Evol. Microbiol.">
        <title>The Global Catalogue of Microorganisms (GCM) 10K type strain sequencing project: providing services to taxonomists for standard genome sequencing and annotation.</title>
        <authorList>
            <consortium name="The Broad Institute Genomics Platform"/>
            <consortium name="The Broad Institute Genome Sequencing Center for Infectious Disease"/>
            <person name="Wu L."/>
            <person name="Ma J."/>
        </authorList>
    </citation>
    <scope>NUCLEOTIDE SEQUENCE [LARGE SCALE GENOMIC DNA]</scope>
    <source>
        <strain evidence="2">TBRC 1276</strain>
    </source>
</reference>
<comment type="caution">
    <text evidence="1">The sequence shown here is derived from an EMBL/GenBank/DDBJ whole genome shotgun (WGS) entry which is preliminary data.</text>
</comment>
<organism evidence="1 2">
    <name type="scientific">Nonomuraea purpurea</name>
    <dbReference type="NCBI Taxonomy" id="1849276"/>
    <lineage>
        <taxon>Bacteria</taxon>
        <taxon>Bacillati</taxon>
        <taxon>Actinomycetota</taxon>
        <taxon>Actinomycetes</taxon>
        <taxon>Streptosporangiales</taxon>
        <taxon>Streptosporangiaceae</taxon>
        <taxon>Nonomuraea</taxon>
    </lineage>
</organism>
<protein>
    <recommendedName>
        <fullName evidence="3">DNA-binding protein</fullName>
    </recommendedName>
</protein>
<evidence type="ECO:0000313" key="1">
    <source>
        <dbReference type="EMBL" id="MFC4016004.1"/>
    </source>
</evidence>
<dbReference type="EMBL" id="JBHSBI010000054">
    <property type="protein sequence ID" value="MFC4016004.1"/>
    <property type="molecule type" value="Genomic_DNA"/>
</dbReference>
<proteinExistence type="predicted"/>